<dbReference type="GeneID" id="34015943"/>
<reference evidence="2 4" key="3">
    <citation type="submission" date="2020-08" db="EMBL/GenBank/DDBJ databases">
        <title>Functional genomics of gut bacteria from endangered species of beetles.</title>
        <authorList>
            <person name="Carlos-Shanley C."/>
        </authorList>
    </citation>
    <scope>NUCLEOTIDE SEQUENCE [LARGE SCALE GENOMIC DNA]</scope>
    <source>
        <strain evidence="2 4">S00192</strain>
    </source>
</reference>
<dbReference type="RefSeq" id="WP_035307574.1">
    <property type="nucleotide sequence ID" value="NZ_CP022048.2"/>
</dbReference>
<proteinExistence type="predicted"/>
<dbReference type="EMBL" id="CP022048">
    <property type="protein sequence ID" value="ASE39303.1"/>
    <property type="molecule type" value="Genomic_DNA"/>
</dbReference>
<organism evidence="1 3">
    <name type="scientific">Brevundimonas vesicularis</name>
    <name type="common">Pseudomonas vesicularis</name>
    <dbReference type="NCBI Taxonomy" id="41276"/>
    <lineage>
        <taxon>Bacteria</taxon>
        <taxon>Pseudomonadati</taxon>
        <taxon>Pseudomonadota</taxon>
        <taxon>Alphaproteobacteria</taxon>
        <taxon>Caulobacterales</taxon>
        <taxon>Caulobacteraceae</taxon>
        <taxon>Brevundimonas</taxon>
    </lineage>
</organism>
<dbReference type="KEGG" id="bvc:CEP68_07185"/>
<protein>
    <submittedName>
        <fullName evidence="1">Uncharacterized protein</fullName>
    </submittedName>
</protein>
<name>A0A1Z3U7R7_BREVE</name>
<dbReference type="Proteomes" id="UP000556201">
    <property type="component" value="Unassembled WGS sequence"/>
</dbReference>
<gene>
    <name evidence="1" type="ORF">CEP68_07185</name>
    <name evidence="2" type="ORF">HNP47_002614</name>
</gene>
<dbReference type="AlphaFoldDB" id="A0A1Z3U7R7"/>
<reference evidence="3" key="1">
    <citation type="submission" date="2017-06" db="EMBL/GenBank/DDBJ databases">
        <title>FDA dAtabase for Regulatory Grade micrObial Sequences (FDA-ARGOS): Supporting development and validation of Infectious Disease Dx tests.</title>
        <authorList>
            <person name="Minogue T."/>
            <person name="Wolcott M."/>
            <person name="Wasieloski L."/>
            <person name="Aguilar W."/>
            <person name="Moore D."/>
            <person name="Tallon L."/>
            <person name="Sadzewicz L."/>
            <person name="Sengamalay N."/>
            <person name="Ott S."/>
            <person name="Godinez A."/>
            <person name="Nagaraj S."/>
            <person name="Nadendla S."/>
            <person name="Geyer C."/>
            <person name="Sichtig H."/>
        </authorList>
    </citation>
    <scope>NUCLEOTIDE SEQUENCE [LARGE SCALE GENOMIC DNA]</scope>
    <source>
        <strain evidence="3">FDAARGOS_289</strain>
    </source>
</reference>
<evidence type="ECO:0000313" key="4">
    <source>
        <dbReference type="Proteomes" id="UP000556201"/>
    </source>
</evidence>
<sequence length="106" mass="11093">MARPSRFRRVVAAIGASRKVSLMRVTAVLGAILGRAETPARHMELRRRRGSVRISLAAGPRGVGALAIDIRLIASLFAHDTLRSAPASLAVSGCNPRAEAGLRGAG</sequence>
<dbReference type="EMBL" id="JACHLJ010000003">
    <property type="protein sequence ID" value="MBB5772598.1"/>
    <property type="molecule type" value="Genomic_DNA"/>
</dbReference>
<evidence type="ECO:0000313" key="3">
    <source>
        <dbReference type="Proteomes" id="UP000197050"/>
    </source>
</evidence>
<evidence type="ECO:0000313" key="1">
    <source>
        <dbReference type="EMBL" id="ASE39303.1"/>
    </source>
</evidence>
<reference evidence="1" key="2">
    <citation type="submission" date="2017-12" db="EMBL/GenBank/DDBJ databases">
        <title>FDA dAtabase for Regulatory Grade micrObial Sequences (FDA-ARGOS): Supporting development and validation of Infectious Disease Dx tests.</title>
        <authorList>
            <person name="Campos J."/>
            <person name="Goldberg B."/>
            <person name="Tallon L."/>
            <person name="Sadzewicz L."/>
            <person name="Sengamalay N."/>
            <person name="Ott S."/>
            <person name="Godinez A."/>
            <person name="Nagaraj S."/>
            <person name="Vavikolanu K."/>
            <person name="Vyas G."/>
            <person name="Nadendla S."/>
            <person name="Aluvathingal J."/>
            <person name="Geyer C."/>
            <person name="Nandy P."/>
            <person name="Hobson J."/>
            <person name="Sichtig H."/>
        </authorList>
    </citation>
    <scope>NUCLEOTIDE SEQUENCE</scope>
    <source>
        <strain evidence="1">FDAARGOS_289</strain>
    </source>
</reference>
<accession>A0A1Z3U7R7</accession>
<evidence type="ECO:0000313" key="2">
    <source>
        <dbReference type="EMBL" id="MBB5772598.1"/>
    </source>
</evidence>
<dbReference type="Proteomes" id="UP000197050">
    <property type="component" value="Chromosome"/>
</dbReference>